<gene>
    <name evidence="1" type="ORF">M378DRAFT_171599</name>
</gene>
<keyword evidence="2" id="KW-1185">Reference proteome</keyword>
<organism evidence="1 2">
    <name type="scientific">Amanita muscaria (strain Koide BX008)</name>
    <dbReference type="NCBI Taxonomy" id="946122"/>
    <lineage>
        <taxon>Eukaryota</taxon>
        <taxon>Fungi</taxon>
        <taxon>Dikarya</taxon>
        <taxon>Basidiomycota</taxon>
        <taxon>Agaricomycotina</taxon>
        <taxon>Agaricomycetes</taxon>
        <taxon>Agaricomycetidae</taxon>
        <taxon>Agaricales</taxon>
        <taxon>Pluteineae</taxon>
        <taxon>Amanitaceae</taxon>
        <taxon>Amanita</taxon>
    </lineage>
</organism>
<evidence type="ECO:0008006" key="3">
    <source>
        <dbReference type="Google" id="ProtNLM"/>
    </source>
</evidence>
<dbReference type="InParanoid" id="A0A0C2WMZ8"/>
<accession>A0A0C2WMZ8</accession>
<dbReference type="AlphaFoldDB" id="A0A0C2WMZ8"/>
<dbReference type="HOGENOM" id="CLU_052988_0_0_1"/>
<dbReference type="STRING" id="946122.A0A0C2WMZ8"/>
<dbReference type="EMBL" id="KN818364">
    <property type="protein sequence ID" value="KIL57603.1"/>
    <property type="molecule type" value="Genomic_DNA"/>
</dbReference>
<protein>
    <recommendedName>
        <fullName evidence="3">F-box domain-containing protein</fullName>
    </recommendedName>
</protein>
<dbReference type="Gene3D" id="3.80.10.10">
    <property type="entry name" value="Ribonuclease Inhibitor"/>
    <property type="match status" value="1"/>
</dbReference>
<sequence>MAVISEVPTEVLTEIFYLLCKKPIFVCELNNSRCKEDFPWAVGLVCRQWRTAFLSYPPIWASLTLFDSYYDSPVNHIQRRSTGRSGGHPLRLDISVWSSYNKPFTMVALEMLSACSHRWQTAKFDLSRDWALDNIHPCSGLPTLEWLKIRGTLTDLTLTINEDSVIKNGDIPNLLPMLHNIKELRFRFNYYIQLDSEGSFPQFAPTPLNKLQVLDAPHPGILSWFETPSLCEICFTDNHQKYHEPLDVRGQISSFIQRSNCRIRKLSFNSGRMFFVGTLNDVEELVIDYRHFHGVRPSIDISSLPKLRLLSIICSTDEDFESLMNSLTTVLKSARVPTRSKCSSGTSISLLERVTVELQEQPTKNS</sequence>
<reference evidence="1 2" key="1">
    <citation type="submission" date="2014-04" db="EMBL/GenBank/DDBJ databases">
        <title>Evolutionary Origins and Diversification of the Mycorrhizal Mutualists.</title>
        <authorList>
            <consortium name="DOE Joint Genome Institute"/>
            <consortium name="Mycorrhizal Genomics Consortium"/>
            <person name="Kohler A."/>
            <person name="Kuo A."/>
            <person name="Nagy L.G."/>
            <person name="Floudas D."/>
            <person name="Copeland A."/>
            <person name="Barry K.W."/>
            <person name="Cichocki N."/>
            <person name="Veneault-Fourrey C."/>
            <person name="LaButti K."/>
            <person name="Lindquist E.A."/>
            <person name="Lipzen A."/>
            <person name="Lundell T."/>
            <person name="Morin E."/>
            <person name="Murat C."/>
            <person name="Riley R."/>
            <person name="Ohm R."/>
            <person name="Sun H."/>
            <person name="Tunlid A."/>
            <person name="Henrissat B."/>
            <person name="Grigoriev I.V."/>
            <person name="Hibbett D.S."/>
            <person name="Martin F."/>
        </authorList>
    </citation>
    <scope>NUCLEOTIDE SEQUENCE [LARGE SCALE GENOMIC DNA]</scope>
    <source>
        <strain evidence="1 2">Koide BX008</strain>
    </source>
</reference>
<proteinExistence type="predicted"/>
<evidence type="ECO:0000313" key="2">
    <source>
        <dbReference type="Proteomes" id="UP000054549"/>
    </source>
</evidence>
<name>A0A0C2WMZ8_AMAMK</name>
<dbReference type="Proteomes" id="UP000054549">
    <property type="component" value="Unassembled WGS sequence"/>
</dbReference>
<dbReference type="SUPFAM" id="SSF52058">
    <property type="entry name" value="L domain-like"/>
    <property type="match status" value="1"/>
</dbReference>
<dbReference type="OrthoDB" id="2878720at2759"/>
<evidence type="ECO:0000313" key="1">
    <source>
        <dbReference type="EMBL" id="KIL57603.1"/>
    </source>
</evidence>
<dbReference type="InterPro" id="IPR032675">
    <property type="entry name" value="LRR_dom_sf"/>
</dbReference>